<keyword evidence="2" id="KW-1185">Reference proteome</keyword>
<dbReference type="GO" id="GO:0006364">
    <property type="term" value="P:rRNA processing"/>
    <property type="evidence" value="ECO:0007669"/>
    <property type="project" value="InterPro"/>
</dbReference>
<sequence length="290" mass="33141">MKMCFEVLKTNPSFARAVEWLLKRLKSGFDWTVPLHVEQLFSAAYMKYKLSIPCCLLSVCEDSGDKWMTNKDLIFGAEDVFTVLFEYCRVSDSALQWILKSLIPNKLTSGFQDIRRRVLTSLAQILPHCTWKEWKRILEMCRHLIRTNILKADSTESVPCVQTKASNQDVYQLSVLLLDMVEVLHSPLCSAWATPYVWLYVIRHYITAIKEIVDGNTDAAVTASVFAHVCHVMTFVPADCMDQLFVLALDLVARPSVSNSDVSERMKRSINRLSSEVHRAALTQKLNQNM</sequence>
<dbReference type="GO" id="GO:0000387">
    <property type="term" value="P:spliceosomal snRNP assembly"/>
    <property type="evidence" value="ECO:0007669"/>
    <property type="project" value="InterPro"/>
</dbReference>
<dbReference type="GO" id="GO:0032797">
    <property type="term" value="C:SMN complex"/>
    <property type="evidence" value="ECO:0007669"/>
    <property type="project" value="InterPro"/>
</dbReference>
<comment type="caution">
    <text evidence="1">The sequence shown here is derived from an EMBL/GenBank/DDBJ whole genome shotgun (WGS) entry which is preliminary data.</text>
</comment>
<dbReference type="AlphaFoldDB" id="A0A9X0CGJ4"/>
<evidence type="ECO:0000313" key="2">
    <source>
        <dbReference type="Proteomes" id="UP001163046"/>
    </source>
</evidence>
<name>A0A9X0CGJ4_9CNID</name>
<gene>
    <name evidence="1" type="primary">GEMIN4</name>
    <name evidence="1" type="ORF">OS493_005843</name>
</gene>
<dbReference type="Proteomes" id="UP001163046">
    <property type="component" value="Unassembled WGS sequence"/>
</dbReference>
<reference evidence="1" key="1">
    <citation type="submission" date="2023-01" db="EMBL/GenBank/DDBJ databases">
        <title>Genome assembly of the deep-sea coral Lophelia pertusa.</title>
        <authorList>
            <person name="Herrera S."/>
            <person name="Cordes E."/>
        </authorList>
    </citation>
    <scope>NUCLEOTIDE SEQUENCE</scope>
    <source>
        <strain evidence="1">USNM1676648</strain>
        <tissue evidence="1">Polyp</tissue>
    </source>
</reference>
<protein>
    <submittedName>
        <fullName evidence="1">Gem (Nuclear organelle) associated protein 4</fullName>
    </submittedName>
</protein>
<dbReference type="InterPro" id="IPR033265">
    <property type="entry name" value="GEMIN4"/>
</dbReference>
<dbReference type="PANTHER" id="PTHR15571:SF2">
    <property type="entry name" value="GEM-ASSOCIATED PROTEIN 4"/>
    <property type="match status" value="1"/>
</dbReference>
<evidence type="ECO:0000313" key="1">
    <source>
        <dbReference type="EMBL" id="KAJ7339445.1"/>
    </source>
</evidence>
<dbReference type="OrthoDB" id="5962883at2759"/>
<accession>A0A9X0CGJ4</accession>
<organism evidence="1 2">
    <name type="scientific">Desmophyllum pertusum</name>
    <dbReference type="NCBI Taxonomy" id="174260"/>
    <lineage>
        <taxon>Eukaryota</taxon>
        <taxon>Metazoa</taxon>
        <taxon>Cnidaria</taxon>
        <taxon>Anthozoa</taxon>
        <taxon>Hexacorallia</taxon>
        <taxon>Scleractinia</taxon>
        <taxon>Caryophylliina</taxon>
        <taxon>Caryophylliidae</taxon>
        <taxon>Desmophyllum</taxon>
    </lineage>
</organism>
<dbReference type="PANTHER" id="PTHR15571">
    <property type="entry name" value="GEM-ASSOCIATED PROTEIN 4"/>
    <property type="match status" value="1"/>
</dbReference>
<proteinExistence type="predicted"/>
<dbReference type="EMBL" id="MU827779">
    <property type="protein sequence ID" value="KAJ7339445.1"/>
    <property type="molecule type" value="Genomic_DNA"/>
</dbReference>